<dbReference type="PRINTS" id="PR00032">
    <property type="entry name" value="HTHARAC"/>
</dbReference>
<sequence>MNLIYNDKLNGFFSMSVADNWFQRNAGQPLSTFCIVLNYGETIDIQIDLKKYQIQNNQICCINPGSIIPKISSKDQKHCFIDFNQAFYCLELHDKELSCNGLLFGALPQPPVLSFPEEEATDNIGLIEMLKREFSYAESNQGDMLRVLLKQLIIKCVRLAKKQLFNTTDLPQEETDIIRRFQALVEKYFREKHKVADYAEMMYKSPKTLSNTFKKLNGQSPLQIIQERIVLEAKRLMNYTDKSVKEISFELGFSEPAHFSRLFKKVTGESPSEFQ</sequence>
<dbReference type="AlphaFoldDB" id="A0A399T001"/>
<dbReference type="EMBL" id="QWGR01000005">
    <property type="protein sequence ID" value="RIJ48384.1"/>
    <property type="molecule type" value="Genomic_DNA"/>
</dbReference>
<keyword evidence="3" id="KW-0804">Transcription</keyword>
<accession>A0A399T001</accession>
<dbReference type="InterPro" id="IPR020449">
    <property type="entry name" value="Tscrpt_reg_AraC-type_HTH"/>
</dbReference>
<name>A0A399T001_9BACT</name>
<evidence type="ECO:0000313" key="5">
    <source>
        <dbReference type="EMBL" id="RIJ48384.1"/>
    </source>
</evidence>
<dbReference type="PANTHER" id="PTHR43280">
    <property type="entry name" value="ARAC-FAMILY TRANSCRIPTIONAL REGULATOR"/>
    <property type="match status" value="1"/>
</dbReference>
<gene>
    <name evidence="5" type="ORF">D1614_11710</name>
</gene>
<keyword evidence="1" id="KW-0805">Transcription regulation</keyword>
<dbReference type="Gene3D" id="1.10.10.60">
    <property type="entry name" value="Homeodomain-like"/>
    <property type="match status" value="1"/>
</dbReference>
<dbReference type="PROSITE" id="PS01124">
    <property type="entry name" value="HTH_ARAC_FAMILY_2"/>
    <property type="match status" value="1"/>
</dbReference>
<evidence type="ECO:0000256" key="3">
    <source>
        <dbReference type="ARBA" id="ARBA00023163"/>
    </source>
</evidence>
<dbReference type="SUPFAM" id="SSF46689">
    <property type="entry name" value="Homeodomain-like"/>
    <property type="match status" value="1"/>
</dbReference>
<organism evidence="5 6">
    <name type="scientific">Maribellus luteus</name>
    <dbReference type="NCBI Taxonomy" id="2305463"/>
    <lineage>
        <taxon>Bacteria</taxon>
        <taxon>Pseudomonadati</taxon>
        <taxon>Bacteroidota</taxon>
        <taxon>Bacteroidia</taxon>
        <taxon>Marinilabiliales</taxon>
        <taxon>Prolixibacteraceae</taxon>
        <taxon>Maribellus</taxon>
    </lineage>
</organism>
<dbReference type="InterPro" id="IPR018060">
    <property type="entry name" value="HTH_AraC"/>
</dbReference>
<protein>
    <submittedName>
        <fullName evidence="5">Helix-turn-helix domain-containing protein</fullName>
    </submittedName>
</protein>
<feature type="domain" description="HTH araC/xylS-type" evidence="4">
    <location>
        <begin position="179"/>
        <end position="275"/>
    </location>
</feature>
<dbReference type="InterPro" id="IPR009057">
    <property type="entry name" value="Homeodomain-like_sf"/>
</dbReference>
<keyword evidence="2" id="KW-0238">DNA-binding</keyword>
<dbReference type="SMART" id="SM00342">
    <property type="entry name" value="HTH_ARAC"/>
    <property type="match status" value="1"/>
</dbReference>
<dbReference type="Proteomes" id="UP000265926">
    <property type="component" value="Unassembled WGS sequence"/>
</dbReference>
<comment type="caution">
    <text evidence="5">The sequence shown here is derived from an EMBL/GenBank/DDBJ whole genome shotgun (WGS) entry which is preliminary data.</text>
</comment>
<evidence type="ECO:0000259" key="4">
    <source>
        <dbReference type="PROSITE" id="PS01124"/>
    </source>
</evidence>
<reference evidence="5 6" key="1">
    <citation type="submission" date="2018-08" db="EMBL/GenBank/DDBJ databases">
        <title>Pallidiluteibacterium maritimus gen. nov., sp. nov., isolated from coastal sediment.</title>
        <authorList>
            <person name="Zhou L.Y."/>
        </authorList>
    </citation>
    <scope>NUCLEOTIDE SEQUENCE [LARGE SCALE GENOMIC DNA]</scope>
    <source>
        <strain evidence="5 6">XSD2</strain>
    </source>
</reference>
<dbReference type="GO" id="GO:0043565">
    <property type="term" value="F:sequence-specific DNA binding"/>
    <property type="evidence" value="ECO:0007669"/>
    <property type="project" value="InterPro"/>
</dbReference>
<dbReference type="Pfam" id="PF12833">
    <property type="entry name" value="HTH_18"/>
    <property type="match status" value="1"/>
</dbReference>
<evidence type="ECO:0000256" key="2">
    <source>
        <dbReference type="ARBA" id="ARBA00023125"/>
    </source>
</evidence>
<evidence type="ECO:0000256" key="1">
    <source>
        <dbReference type="ARBA" id="ARBA00023015"/>
    </source>
</evidence>
<dbReference type="RefSeq" id="WP_119438116.1">
    <property type="nucleotide sequence ID" value="NZ_QWGR01000005.1"/>
</dbReference>
<dbReference type="GO" id="GO:0003700">
    <property type="term" value="F:DNA-binding transcription factor activity"/>
    <property type="evidence" value="ECO:0007669"/>
    <property type="project" value="InterPro"/>
</dbReference>
<proteinExistence type="predicted"/>
<evidence type="ECO:0000313" key="6">
    <source>
        <dbReference type="Proteomes" id="UP000265926"/>
    </source>
</evidence>
<keyword evidence="6" id="KW-1185">Reference proteome</keyword>
<dbReference type="OrthoDB" id="2585681at2"/>
<dbReference type="PANTHER" id="PTHR43280:SF32">
    <property type="entry name" value="TRANSCRIPTIONAL REGULATORY PROTEIN"/>
    <property type="match status" value="1"/>
</dbReference>